<evidence type="ECO:0000256" key="2">
    <source>
        <dbReference type="ARBA" id="ARBA00023002"/>
    </source>
</evidence>
<gene>
    <name evidence="3" type="ORF">CQW29_08460</name>
</gene>
<accession>A0A2S9IED2</accession>
<evidence type="ECO:0000256" key="1">
    <source>
        <dbReference type="ARBA" id="ARBA00006484"/>
    </source>
</evidence>
<dbReference type="OrthoDB" id="5898578at2"/>
<dbReference type="Pfam" id="PF13561">
    <property type="entry name" value="adh_short_C2"/>
    <property type="match status" value="1"/>
</dbReference>
<evidence type="ECO:0000313" key="4">
    <source>
        <dbReference type="Proteomes" id="UP000239181"/>
    </source>
</evidence>
<dbReference type="PROSITE" id="PS00061">
    <property type="entry name" value="ADH_SHORT"/>
    <property type="match status" value="1"/>
</dbReference>
<dbReference type="InterPro" id="IPR002347">
    <property type="entry name" value="SDR_fam"/>
</dbReference>
<dbReference type="GO" id="GO:0016491">
    <property type="term" value="F:oxidoreductase activity"/>
    <property type="evidence" value="ECO:0007669"/>
    <property type="project" value="UniProtKB-KW"/>
</dbReference>
<comment type="caution">
    <text evidence="3">The sequence shown here is derived from an EMBL/GenBank/DDBJ whole genome shotgun (WGS) entry which is preliminary data.</text>
</comment>
<proteinExistence type="inferred from homology"/>
<dbReference type="InterPro" id="IPR020904">
    <property type="entry name" value="Sc_DH/Rdtase_CS"/>
</dbReference>
<dbReference type="Proteomes" id="UP000239181">
    <property type="component" value="Unassembled WGS sequence"/>
</dbReference>
<dbReference type="PRINTS" id="PR00081">
    <property type="entry name" value="GDHRDH"/>
</dbReference>
<evidence type="ECO:0000313" key="3">
    <source>
        <dbReference type="EMBL" id="PRD16152.1"/>
    </source>
</evidence>
<dbReference type="PANTHER" id="PTHR24321">
    <property type="entry name" value="DEHYDROGENASES, SHORT CHAIN"/>
    <property type="match status" value="1"/>
</dbReference>
<comment type="similarity">
    <text evidence="1">Belongs to the short-chain dehydrogenases/reductases (SDR) family.</text>
</comment>
<dbReference type="Gene3D" id="3.40.50.720">
    <property type="entry name" value="NAD(P)-binding Rossmann-like Domain"/>
    <property type="match status" value="1"/>
</dbReference>
<dbReference type="SUPFAM" id="SSF51735">
    <property type="entry name" value="NAD(P)-binding Rossmann-fold domains"/>
    <property type="match status" value="1"/>
</dbReference>
<dbReference type="InterPro" id="IPR036291">
    <property type="entry name" value="NAD(P)-bd_dom_sf"/>
</dbReference>
<dbReference type="PRINTS" id="PR00080">
    <property type="entry name" value="SDRFAMILY"/>
</dbReference>
<dbReference type="EMBL" id="PDET01000004">
    <property type="protein sequence ID" value="PRD16152.1"/>
    <property type="molecule type" value="Genomic_DNA"/>
</dbReference>
<sequence length="253" mass="27016">MVAIDLRGQTAVVTGGLQGIGRAIAELLHQAGANVVVGDIAITARETGDRWLWLPCDIARPEQAGELIAAAQQQFGRVDILVNSCGVSAMSRIDELDEAAWQRILDVNVKGVGYASQAAIALMKPQRYGRIINIASQAGKNGYRLMGQYVASKHAVLGLTKVAAIELARDNILVNAVCPGIVETPMKWHERELGGKLRGLTAEDIYVEDCSQVPLGRTAQPEDVANVVLFLASPLSSYMTGQAINVTGGMTMH</sequence>
<dbReference type="RefSeq" id="WP_105592284.1">
    <property type="nucleotide sequence ID" value="NZ_PDET01000004.1"/>
</dbReference>
<organism evidence="3 4">
    <name type="scientific">Pantoea coffeiphila</name>
    <dbReference type="NCBI Taxonomy" id="1465635"/>
    <lineage>
        <taxon>Bacteria</taxon>
        <taxon>Pseudomonadati</taxon>
        <taxon>Pseudomonadota</taxon>
        <taxon>Gammaproteobacteria</taxon>
        <taxon>Enterobacterales</taxon>
        <taxon>Erwiniaceae</taxon>
        <taxon>Pantoea</taxon>
    </lineage>
</organism>
<protein>
    <submittedName>
        <fullName evidence="3">Oxidoreductase</fullName>
    </submittedName>
</protein>
<dbReference type="PANTHER" id="PTHR24321:SF8">
    <property type="entry name" value="ESTRADIOL 17-BETA-DEHYDROGENASE 8-RELATED"/>
    <property type="match status" value="1"/>
</dbReference>
<reference evidence="3 4" key="1">
    <citation type="submission" date="2017-10" db="EMBL/GenBank/DDBJ databases">
        <title>Draft genome of two endophytic bacteria isolated from 'guarana' Paullinia cupana (Mart.) Ducke.</title>
        <authorList>
            <person name="Siqueira K.A."/>
            <person name="Liotti R.G."/>
            <person name="Mendes T.A."/>
            <person name="Soares M.A."/>
        </authorList>
    </citation>
    <scope>NUCLEOTIDE SEQUENCE [LARGE SCALE GENOMIC DNA]</scope>
    <source>
        <strain evidence="3 4">342</strain>
    </source>
</reference>
<dbReference type="FunFam" id="3.40.50.720:FF:000084">
    <property type="entry name" value="Short-chain dehydrogenase reductase"/>
    <property type="match status" value="1"/>
</dbReference>
<keyword evidence="2" id="KW-0560">Oxidoreductase</keyword>
<dbReference type="AlphaFoldDB" id="A0A2S9IED2"/>
<keyword evidence="4" id="KW-1185">Reference proteome</keyword>
<name>A0A2S9IED2_9GAMM</name>